<dbReference type="GO" id="GO:0019239">
    <property type="term" value="F:deaminase activity"/>
    <property type="evidence" value="ECO:0007669"/>
    <property type="project" value="UniProtKB-ARBA"/>
</dbReference>
<proteinExistence type="predicted"/>
<organism evidence="4">
    <name type="scientific">Moorella thermoacetica Y72</name>
    <dbReference type="NCBI Taxonomy" id="1325331"/>
    <lineage>
        <taxon>Bacteria</taxon>
        <taxon>Bacillati</taxon>
        <taxon>Bacillota</taxon>
        <taxon>Clostridia</taxon>
        <taxon>Neomoorellales</taxon>
        <taxon>Neomoorellaceae</taxon>
        <taxon>Neomoorella</taxon>
    </lineage>
</organism>
<dbReference type="GO" id="GO:0016814">
    <property type="term" value="F:hydrolase activity, acting on carbon-nitrogen (but not peptide) bonds, in cyclic amidines"/>
    <property type="evidence" value="ECO:0007669"/>
    <property type="project" value="TreeGrafter"/>
</dbReference>
<dbReference type="CDD" id="cd01293">
    <property type="entry name" value="Bact_CD"/>
    <property type="match status" value="1"/>
</dbReference>
<dbReference type="InterPro" id="IPR013108">
    <property type="entry name" value="Amidohydro_3"/>
</dbReference>
<evidence type="ECO:0000256" key="2">
    <source>
        <dbReference type="ARBA" id="ARBA00022801"/>
    </source>
</evidence>
<dbReference type="SUPFAM" id="SSF51338">
    <property type="entry name" value="Composite domain of metallo-dependent hydrolases"/>
    <property type="match status" value="1"/>
</dbReference>
<dbReference type="Proteomes" id="UP000063718">
    <property type="component" value="Unassembled WGS sequence"/>
</dbReference>
<dbReference type="PANTHER" id="PTHR32027">
    <property type="entry name" value="CYTOSINE DEAMINASE"/>
    <property type="match status" value="1"/>
</dbReference>
<dbReference type="Gene3D" id="3.20.20.140">
    <property type="entry name" value="Metal-dependent hydrolases"/>
    <property type="match status" value="1"/>
</dbReference>
<feature type="domain" description="Amidohydrolase 3" evidence="3">
    <location>
        <begin position="157"/>
        <end position="406"/>
    </location>
</feature>
<reference evidence="4" key="1">
    <citation type="journal article" date="2014" name="Gene">
        <title>Genome-guided analysis of transformation efficiency and carbon dioxide assimilation by Moorella thermoacetica Y72.</title>
        <authorList>
            <person name="Tsukahara K."/>
            <person name="Kita A."/>
            <person name="Nakashimada Y."/>
            <person name="Hoshino T."/>
            <person name="Murakami K."/>
        </authorList>
    </citation>
    <scope>NUCLEOTIDE SEQUENCE [LARGE SCALE GENOMIC DNA]</scope>
    <source>
        <strain evidence="4">Y72</strain>
    </source>
</reference>
<keyword evidence="1" id="KW-0479">Metal-binding</keyword>
<gene>
    <name evidence="4" type="ORF">MTY_1483</name>
</gene>
<dbReference type="AlphaFoldDB" id="A0A0S6UFK3"/>
<dbReference type="InterPro" id="IPR011059">
    <property type="entry name" value="Metal-dep_hydrolase_composite"/>
</dbReference>
<keyword evidence="2 4" id="KW-0378">Hydrolase</keyword>
<evidence type="ECO:0000256" key="1">
    <source>
        <dbReference type="ARBA" id="ARBA00022723"/>
    </source>
</evidence>
<evidence type="ECO:0000259" key="3">
    <source>
        <dbReference type="Pfam" id="PF07969"/>
    </source>
</evidence>
<dbReference type="InterPro" id="IPR052349">
    <property type="entry name" value="Metallo-hydrolase_Enzymes"/>
</dbReference>
<sequence>MIQFTGREIKMNDLLIRRARLMDGQGTVDIAIKDGYIVAAGNNVAGSARQMVDASGRLLIPAFVDAHTHLDKALTATDGGAGSLEAAIEDFQRRSKDIDKNDLLARGRQVLRMALRHGTTAMRTHITVSENLGLRGIEAALELREEFAGKVDLQVIAMFSGPEPEPAPPLKELLEEALRLGVDGLGGAPHLSPGMQQWVDYIFELAGKYDVPIDLHADETDAPSVASLEYIASKTIQAGYQGRVVADHCCGLAAVDEATAGRTIAAVKEAGLSIITLPSCNLYLMGRNDKGLVRRGVTRVRELQAAGVNVAYASDNIRDAFRPFGNANMLEEGLITAQVLQMGTPAELEQVMKMGTYNAAAAMGLQDYGVKVGARADLVLLDATTPAGAIIGQVEKVCVIKGGRVAVRNDKKSDIII</sequence>
<dbReference type="GO" id="GO:0046872">
    <property type="term" value="F:metal ion binding"/>
    <property type="evidence" value="ECO:0007669"/>
    <property type="project" value="UniProtKB-KW"/>
</dbReference>
<dbReference type="InterPro" id="IPR032466">
    <property type="entry name" value="Metal_Hydrolase"/>
</dbReference>
<dbReference type="EMBL" id="DF238840">
    <property type="protein sequence ID" value="GAF26144.1"/>
    <property type="molecule type" value="Genomic_DNA"/>
</dbReference>
<name>A0A0S6UFK3_NEOTH</name>
<feature type="domain" description="Amidohydrolase 3" evidence="3">
    <location>
        <begin position="50"/>
        <end position="107"/>
    </location>
</feature>
<dbReference type="PANTHER" id="PTHR32027:SF9">
    <property type="entry name" value="BLL3847 PROTEIN"/>
    <property type="match status" value="1"/>
</dbReference>
<dbReference type="FunFam" id="3.20.20.140:FF:000019">
    <property type="entry name" value="Cytosine deaminase"/>
    <property type="match status" value="1"/>
</dbReference>
<dbReference type="SUPFAM" id="SSF51556">
    <property type="entry name" value="Metallo-dependent hydrolases"/>
    <property type="match status" value="1"/>
</dbReference>
<accession>A0A0S6UFK3</accession>
<evidence type="ECO:0000313" key="4">
    <source>
        <dbReference type="EMBL" id="GAF26144.1"/>
    </source>
</evidence>
<dbReference type="Gene3D" id="2.30.40.10">
    <property type="entry name" value="Urease, subunit C, domain 1"/>
    <property type="match status" value="1"/>
</dbReference>
<dbReference type="Pfam" id="PF07969">
    <property type="entry name" value="Amidohydro_3"/>
    <property type="match status" value="2"/>
</dbReference>
<protein>
    <submittedName>
        <fullName evidence="4">Cytosine deaminase and related metal-dependent hydrolases</fullName>
    </submittedName>
</protein>